<organism evidence="1">
    <name type="scientific">Yersinia ruckeri</name>
    <dbReference type="NCBI Taxonomy" id="29486"/>
    <lineage>
        <taxon>Bacteria</taxon>
        <taxon>Pseudomonadati</taxon>
        <taxon>Pseudomonadota</taxon>
        <taxon>Gammaproteobacteria</taxon>
        <taxon>Enterobacterales</taxon>
        <taxon>Yersiniaceae</taxon>
        <taxon>Yersinia</taxon>
    </lineage>
</organism>
<accession>A0A0A8VJ66</accession>
<evidence type="ECO:0000313" key="1">
    <source>
        <dbReference type="EMBL" id="CEK28024.1"/>
    </source>
</evidence>
<sequence>MDIVEALFNKPTFTYLQCESILMKNFSGENKWTRKVVVK</sequence>
<reference evidence="1" key="1">
    <citation type="journal article" date="2015" name="Genome Announc.">
        <title>Complete Genome Sequence of Yersinia ruckeri Strain CSF007-82, Etiologic Agent of Red Mouth Disease in Salmonid Fish.</title>
        <authorList>
            <person name="Nelson M.C."/>
            <person name="LaPatra S.E."/>
            <person name="Welch T.J."/>
            <person name="Graf J."/>
        </authorList>
    </citation>
    <scope>NUCLEOTIDE SEQUENCE</scope>
    <source>
        <strain evidence="1">CSF007-82</strain>
    </source>
</reference>
<protein>
    <submittedName>
        <fullName evidence="1">Uncharacterized protein</fullName>
    </submittedName>
</protein>
<dbReference type="AlphaFoldDB" id="A0A0A8VJ66"/>
<gene>
    <name evidence="1" type="ORF">CSF007_11390</name>
</gene>
<dbReference type="EMBL" id="LN681231">
    <property type="protein sequence ID" value="CEK28024.1"/>
    <property type="molecule type" value="Genomic_DNA"/>
</dbReference>
<name>A0A0A8VJ66_YERRU</name>
<proteinExistence type="predicted"/>